<dbReference type="InterPro" id="IPR004113">
    <property type="entry name" value="FAD-bd_oxidored_4_C"/>
</dbReference>
<organism evidence="7 8">
    <name type="scientific">Cupriavidus malaysiensis</name>
    <dbReference type="NCBI Taxonomy" id="367825"/>
    <lineage>
        <taxon>Bacteria</taxon>
        <taxon>Pseudomonadati</taxon>
        <taxon>Pseudomonadota</taxon>
        <taxon>Betaproteobacteria</taxon>
        <taxon>Burkholderiales</taxon>
        <taxon>Burkholderiaceae</taxon>
        <taxon>Cupriavidus</taxon>
    </lineage>
</organism>
<dbReference type="Pfam" id="PF01565">
    <property type="entry name" value="FAD_binding_4"/>
    <property type="match status" value="1"/>
</dbReference>
<dbReference type="InterPro" id="IPR016164">
    <property type="entry name" value="FAD-linked_Oxase-like_C"/>
</dbReference>
<evidence type="ECO:0000256" key="1">
    <source>
        <dbReference type="ARBA" id="ARBA00001974"/>
    </source>
</evidence>
<comment type="similarity">
    <text evidence="2">Belongs to the FAD-binding oxidoreductase/transferase type 4 family.</text>
</comment>
<keyword evidence="5" id="KW-0560">Oxidoreductase</keyword>
<dbReference type="InterPro" id="IPR016166">
    <property type="entry name" value="FAD-bd_PCMH"/>
</dbReference>
<dbReference type="InterPro" id="IPR016171">
    <property type="entry name" value="Vanillyl_alc_oxidase_C-sub2"/>
</dbReference>
<dbReference type="Gene3D" id="1.10.45.10">
    <property type="entry name" value="Vanillyl-alcohol Oxidase, Chain A, domain 4"/>
    <property type="match status" value="1"/>
</dbReference>
<gene>
    <name evidence="7" type="ORF">BKK80_20470</name>
</gene>
<dbReference type="Proteomes" id="UP000177515">
    <property type="component" value="Chromosome 2"/>
</dbReference>
<evidence type="ECO:0000313" key="8">
    <source>
        <dbReference type="Proteomes" id="UP000177515"/>
    </source>
</evidence>
<dbReference type="InterPro" id="IPR036318">
    <property type="entry name" value="FAD-bd_PCMH-like_sf"/>
</dbReference>
<dbReference type="Gene3D" id="3.30.465.10">
    <property type="match status" value="1"/>
</dbReference>
<comment type="cofactor">
    <cofactor evidence="1">
        <name>FAD</name>
        <dbReference type="ChEBI" id="CHEBI:57692"/>
    </cofactor>
</comment>
<dbReference type="PANTHER" id="PTHR43716">
    <property type="entry name" value="D-2-HYDROXYGLUTARATE DEHYDROGENASE, MITOCHONDRIAL"/>
    <property type="match status" value="1"/>
</dbReference>
<dbReference type="Gene3D" id="3.30.70.2740">
    <property type="match status" value="1"/>
</dbReference>
<sequence>MSSDRASLLQALRDRLDPAGLQAGADIEMRFRKDWYAPLDPQPPLAVARPRDTGEVAAVLAACHRYGQPVVPQGGLTGLAAGATPRGGELVLSLERLRGVEAIDPQAGTMTVRAGTTLQAAQEAAREAGWLLALDLGARGSCQIGGNLATNAGGNRVIRYGMAREQVLGLEAVLADGTVLSALNKMQKNNAGYDLRQLFVGSEGTLGVITRAVLRLAPLPACTQTALCALARYEDVVALLRLAQRRLSGRLSAFEVMWADYYGIVTGRVPGMRAPLPAGHPFYVLLDLQGDDAAQDGAAFEALLEAALEAGLIADAALATSQKEADALWALRDAVAEFPQRWAPNAAFDVSLPIGSIGTFADSLRARVLAAWPQAELVNFGHVGDSNLHVSVHLPGATAASFPEAEIEALVYGVVGEFAGSISAEHGIGLHKKPYLHHSRTPAELALMRTLKQALDPRGILNPGRVFDAG</sequence>
<evidence type="ECO:0000256" key="3">
    <source>
        <dbReference type="ARBA" id="ARBA00022630"/>
    </source>
</evidence>
<accession>A0A1D9I8I4</accession>
<dbReference type="SUPFAM" id="SSF55103">
    <property type="entry name" value="FAD-linked oxidases, C-terminal domain"/>
    <property type="match status" value="1"/>
</dbReference>
<dbReference type="SUPFAM" id="SSF56176">
    <property type="entry name" value="FAD-binding/transporter-associated domain-like"/>
    <property type="match status" value="1"/>
</dbReference>
<evidence type="ECO:0000256" key="2">
    <source>
        <dbReference type="ARBA" id="ARBA00008000"/>
    </source>
</evidence>
<dbReference type="InterPro" id="IPR016169">
    <property type="entry name" value="FAD-bd_PCMH_sub2"/>
</dbReference>
<dbReference type="InterPro" id="IPR051264">
    <property type="entry name" value="FAD-oxidored/transferase_4"/>
</dbReference>
<dbReference type="Gene3D" id="3.30.70.2190">
    <property type="match status" value="1"/>
</dbReference>
<keyword evidence="8" id="KW-1185">Reference proteome</keyword>
<dbReference type="InterPro" id="IPR016167">
    <property type="entry name" value="FAD-bd_PCMH_sub1"/>
</dbReference>
<keyword evidence="3" id="KW-0285">Flavoprotein</keyword>
<dbReference type="InterPro" id="IPR006094">
    <property type="entry name" value="Oxid_FAD_bind_N"/>
</dbReference>
<reference evidence="7 8" key="1">
    <citation type="submission" date="2016-10" db="EMBL/GenBank/DDBJ databases">
        <title>Complete genome sequences of three Cupriavidus strains isolated from various Malaysian environments.</title>
        <authorList>
            <person name="Abdullah A.A.-A."/>
            <person name="Shafie N.A.H."/>
            <person name="Lau N.S."/>
        </authorList>
    </citation>
    <scope>NUCLEOTIDE SEQUENCE [LARGE SCALE GENOMIC DNA]</scope>
    <source>
        <strain evidence="7 8">USMAA1020</strain>
    </source>
</reference>
<dbReference type="Gene3D" id="3.30.43.10">
    <property type="entry name" value="Uridine Diphospho-n-acetylenolpyruvylglucosamine Reductase, domain 2"/>
    <property type="match status" value="1"/>
</dbReference>
<keyword evidence="4" id="KW-0274">FAD</keyword>
<dbReference type="EMBL" id="CP017755">
    <property type="protein sequence ID" value="AOZ08353.1"/>
    <property type="molecule type" value="Genomic_DNA"/>
</dbReference>
<evidence type="ECO:0000259" key="6">
    <source>
        <dbReference type="PROSITE" id="PS51387"/>
    </source>
</evidence>
<feature type="domain" description="FAD-binding PCMH-type" evidence="6">
    <location>
        <begin position="39"/>
        <end position="219"/>
    </location>
</feature>
<evidence type="ECO:0000256" key="4">
    <source>
        <dbReference type="ARBA" id="ARBA00022827"/>
    </source>
</evidence>
<dbReference type="Pfam" id="PF02913">
    <property type="entry name" value="FAD-oxidase_C"/>
    <property type="match status" value="1"/>
</dbReference>
<evidence type="ECO:0000313" key="7">
    <source>
        <dbReference type="EMBL" id="AOZ08353.1"/>
    </source>
</evidence>
<evidence type="ECO:0000256" key="5">
    <source>
        <dbReference type="ARBA" id="ARBA00023002"/>
    </source>
</evidence>
<protein>
    <submittedName>
        <fullName evidence="7">FAD-binding oxidoreductase</fullName>
    </submittedName>
</protein>
<dbReference type="PANTHER" id="PTHR43716:SF1">
    <property type="entry name" value="D-2-HYDROXYGLUTARATE DEHYDROGENASE, MITOCHONDRIAL"/>
    <property type="match status" value="1"/>
</dbReference>
<name>A0A1D9I8I4_9BURK</name>
<dbReference type="PROSITE" id="PS51387">
    <property type="entry name" value="FAD_PCMH"/>
    <property type="match status" value="1"/>
</dbReference>
<proteinExistence type="inferred from homology"/>